<protein>
    <submittedName>
        <fullName evidence="2">Uncharacterized protein</fullName>
    </submittedName>
</protein>
<evidence type="ECO:0000256" key="1">
    <source>
        <dbReference type="SAM" id="MobiDB-lite"/>
    </source>
</evidence>
<gene>
    <name evidence="2" type="ORF">N177_2819</name>
</gene>
<feature type="region of interest" description="Disordered" evidence="1">
    <location>
        <begin position="27"/>
        <end position="100"/>
    </location>
</feature>
<evidence type="ECO:0000313" key="3">
    <source>
        <dbReference type="Proteomes" id="UP000017819"/>
    </source>
</evidence>
<dbReference type="EMBL" id="AWXZ01000037">
    <property type="protein sequence ID" value="ESR23874.1"/>
    <property type="molecule type" value="Genomic_DNA"/>
</dbReference>
<organism evidence="2 3">
    <name type="scientific">Lutibaculum baratangense AMV1</name>
    <dbReference type="NCBI Taxonomy" id="631454"/>
    <lineage>
        <taxon>Bacteria</taxon>
        <taxon>Pseudomonadati</taxon>
        <taxon>Pseudomonadota</taxon>
        <taxon>Alphaproteobacteria</taxon>
        <taxon>Hyphomicrobiales</taxon>
        <taxon>Tepidamorphaceae</taxon>
        <taxon>Lutibaculum</taxon>
    </lineage>
</organism>
<accession>V4REU6</accession>
<reference evidence="2 3" key="1">
    <citation type="journal article" date="2014" name="Genome Announc.">
        <title>Draft Genome Sequence of Lutibaculum baratangense Strain AMV1T, Isolated from a Mud Volcano in Andamans, India.</title>
        <authorList>
            <person name="Singh A."/>
            <person name="Sreenivas A."/>
            <person name="Sathyanarayana Reddy G."/>
            <person name="Pinnaka A.K."/>
            <person name="Shivaji S."/>
        </authorList>
    </citation>
    <scope>NUCLEOTIDE SEQUENCE [LARGE SCALE GENOMIC DNA]</scope>
    <source>
        <strain evidence="2 3">AMV1</strain>
    </source>
</reference>
<dbReference type="AlphaFoldDB" id="V4REU6"/>
<dbReference type="Proteomes" id="UP000017819">
    <property type="component" value="Unassembled WGS sequence"/>
</dbReference>
<proteinExistence type="predicted"/>
<comment type="caution">
    <text evidence="2">The sequence shown here is derived from an EMBL/GenBank/DDBJ whole genome shotgun (WGS) entry which is preliminary data.</text>
</comment>
<evidence type="ECO:0000313" key="2">
    <source>
        <dbReference type="EMBL" id="ESR23874.1"/>
    </source>
</evidence>
<keyword evidence="3" id="KW-1185">Reference proteome</keyword>
<name>V4REU6_9HYPH</name>
<sequence length="100" mass="10450">MIAQGLSRLAVLAGGQAGALTPLAVASAGRVPGDGGRSDCGGNAAPVRQRRLPMMVPEEFWRRSEGPPAGKPAGNGRRRWAARPPDRLRSVSPAARSRDL</sequence>